<dbReference type="AlphaFoldDB" id="A0A182Q9Y4"/>
<evidence type="ECO:0000313" key="2">
    <source>
        <dbReference type="EnsemblMetazoa" id="AFAF005977-PA"/>
    </source>
</evidence>
<reference evidence="2" key="2">
    <citation type="submission" date="2020-05" db="UniProtKB">
        <authorList>
            <consortium name="EnsemblMetazoa"/>
        </authorList>
    </citation>
    <scope>IDENTIFICATION</scope>
    <source>
        <strain evidence="2">FAR1</strain>
    </source>
</reference>
<dbReference type="STRING" id="69004.A0A182Q9Y4"/>
<reference evidence="3" key="1">
    <citation type="submission" date="2014-01" db="EMBL/GenBank/DDBJ databases">
        <title>The Genome Sequence of Anopheles farauti FAR1 (V2).</title>
        <authorList>
            <consortium name="The Broad Institute Genomics Platform"/>
            <person name="Neafsey D.E."/>
            <person name="Besansky N."/>
            <person name="Howell P."/>
            <person name="Walton C."/>
            <person name="Young S.K."/>
            <person name="Zeng Q."/>
            <person name="Gargeya S."/>
            <person name="Fitzgerald M."/>
            <person name="Haas B."/>
            <person name="Abouelleil A."/>
            <person name="Allen A.W."/>
            <person name="Alvarado L."/>
            <person name="Arachchi H.M."/>
            <person name="Berlin A.M."/>
            <person name="Chapman S.B."/>
            <person name="Gainer-Dewar J."/>
            <person name="Goldberg J."/>
            <person name="Griggs A."/>
            <person name="Gujja S."/>
            <person name="Hansen M."/>
            <person name="Howarth C."/>
            <person name="Imamovic A."/>
            <person name="Ireland A."/>
            <person name="Larimer J."/>
            <person name="McCowan C."/>
            <person name="Murphy C."/>
            <person name="Pearson M."/>
            <person name="Poon T.W."/>
            <person name="Priest M."/>
            <person name="Roberts A."/>
            <person name="Saif S."/>
            <person name="Shea T."/>
            <person name="Sisk P."/>
            <person name="Sykes S."/>
            <person name="Wortman J."/>
            <person name="Nusbaum C."/>
            <person name="Birren B."/>
        </authorList>
    </citation>
    <scope>NUCLEOTIDE SEQUENCE [LARGE SCALE GENOMIC DNA]</scope>
    <source>
        <strain evidence="3">FAR1</strain>
    </source>
</reference>
<evidence type="ECO:0000256" key="1">
    <source>
        <dbReference type="SAM" id="MobiDB-lite"/>
    </source>
</evidence>
<dbReference type="EnsemblMetazoa" id="AFAF005977-RA">
    <property type="protein sequence ID" value="AFAF005977-PA"/>
    <property type="gene ID" value="AFAF005977"/>
</dbReference>
<feature type="compositionally biased region" description="Acidic residues" evidence="1">
    <location>
        <begin position="122"/>
        <end position="152"/>
    </location>
</feature>
<feature type="compositionally biased region" description="Basic and acidic residues" evidence="1">
    <location>
        <begin position="192"/>
        <end position="202"/>
    </location>
</feature>
<feature type="region of interest" description="Disordered" evidence="1">
    <location>
        <begin position="1"/>
        <end position="202"/>
    </location>
</feature>
<sequence>MEAVPIGEDQPEEQEENRQLVELETSGTVEETVASTDYIDSEKMDVTDGSMVQEEATPSGGPTRVKTPSPRPLSTNQNSDEEQTEADQTVELDSSPEKKPSEAGKKSTHAASLKSPASEIFSVDDEEEHEEEEEEDEELDEDEYDDEEDEIYVEEKEPAVLNDSTDEEEEDRPRSKMLDLSTDEYTDEDAMEERPKKEGGKD</sequence>
<proteinExistence type="predicted"/>
<keyword evidence="3" id="KW-1185">Reference proteome</keyword>
<name>A0A182Q9Y4_9DIPT</name>
<dbReference type="VEuPathDB" id="VectorBase:AFAF005977"/>
<feature type="compositionally biased region" description="Basic and acidic residues" evidence="1">
    <location>
        <begin position="95"/>
        <end position="105"/>
    </location>
</feature>
<feature type="compositionally biased region" description="Acidic residues" evidence="1">
    <location>
        <begin position="79"/>
        <end position="90"/>
    </location>
</feature>
<evidence type="ECO:0000313" key="3">
    <source>
        <dbReference type="Proteomes" id="UP000075886"/>
    </source>
</evidence>
<feature type="compositionally biased region" description="Polar residues" evidence="1">
    <location>
        <begin position="25"/>
        <end position="35"/>
    </location>
</feature>
<dbReference type="EMBL" id="AXCN02001066">
    <property type="status" value="NOT_ANNOTATED_CDS"/>
    <property type="molecule type" value="Genomic_DNA"/>
</dbReference>
<dbReference type="Proteomes" id="UP000075886">
    <property type="component" value="Unassembled WGS sequence"/>
</dbReference>
<organism evidence="2 3">
    <name type="scientific">Anopheles farauti</name>
    <dbReference type="NCBI Taxonomy" id="69004"/>
    <lineage>
        <taxon>Eukaryota</taxon>
        <taxon>Metazoa</taxon>
        <taxon>Ecdysozoa</taxon>
        <taxon>Arthropoda</taxon>
        <taxon>Hexapoda</taxon>
        <taxon>Insecta</taxon>
        <taxon>Pterygota</taxon>
        <taxon>Neoptera</taxon>
        <taxon>Endopterygota</taxon>
        <taxon>Diptera</taxon>
        <taxon>Nematocera</taxon>
        <taxon>Culicoidea</taxon>
        <taxon>Culicidae</taxon>
        <taxon>Anophelinae</taxon>
        <taxon>Anopheles</taxon>
    </lineage>
</organism>
<feature type="compositionally biased region" description="Acidic residues" evidence="1">
    <location>
        <begin position="181"/>
        <end position="191"/>
    </location>
</feature>
<accession>A0A182Q9Y4</accession>
<protein>
    <submittedName>
        <fullName evidence="2">Uncharacterized protein</fullName>
    </submittedName>
</protein>